<name>A0A370H278_9NOCA</name>
<dbReference type="EMBL" id="QQAZ01000007">
    <property type="protein sequence ID" value="RDI49137.1"/>
    <property type="molecule type" value="Genomic_DNA"/>
</dbReference>
<dbReference type="AlphaFoldDB" id="A0A370H278"/>
<keyword evidence="3" id="KW-1185">Reference proteome</keyword>
<evidence type="ECO:0000313" key="3">
    <source>
        <dbReference type="Proteomes" id="UP000255355"/>
    </source>
</evidence>
<dbReference type="OrthoDB" id="3474767at2"/>
<accession>A0A370H278</accession>
<protein>
    <recommendedName>
        <fullName evidence="4">Zn-dependent protease with chaperone function</fullName>
    </recommendedName>
</protein>
<keyword evidence="1" id="KW-0472">Membrane</keyword>
<keyword evidence="1" id="KW-1133">Transmembrane helix</keyword>
<gene>
    <name evidence="2" type="ORF">DFR68_107265</name>
</gene>
<feature type="transmembrane region" description="Helical" evidence="1">
    <location>
        <begin position="28"/>
        <end position="48"/>
    </location>
</feature>
<proteinExistence type="predicted"/>
<dbReference type="Proteomes" id="UP000255355">
    <property type="component" value="Unassembled WGS sequence"/>
</dbReference>
<comment type="caution">
    <text evidence="2">The sequence shown here is derived from an EMBL/GenBank/DDBJ whole genome shotgun (WGS) entry which is preliminary data.</text>
</comment>
<dbReference type="RefSeq" id="WP_068013815.1">
    <property type="nucleotide sequence ID" value="NZ_QQAZ01000007.1"/>
</dbReference>
<organism evidence="2 3">
    <name type="scientific">Nocardia mexicana</name>
    <dbReference type="NCBI Taxonomy" id="279262"/>
    <lineage>
        <taxon>Bacteria</taxon>
        <taxon>Bacillati</taxon>
        <taxon>Actinomycetota</taxon>
        <taxon>Actinomycetes</taxon>
        <taxon>Mycobacteriales</taxon>
        <taxon>Nocardiaceae</taxon>
        <taxon>Nocardia</taxon>
    </lineage>
</organism>
<dbReference type="Gene3D" id="3.30.2010.10">
    <property type="entry name" value="Metalloproteases ('zincins'), catalytic domain"/>
    <property type="match status" value="1"/>
</dbReference>
<reference evidence="2 3" key="1">
    <citation type="submission" date="2018-07" db="EMBL/GenBank/DDBJ databases">
        <title>Genomic Encyclopedia of Type Strains, Phase IV (KMG-IV): sequencing the most valuable type-strain genomes for metagenomic binning, comparative biology and taxonomic classification.</title>
        <authorList>
            <person name="Goeker M."/>
        </authorList>
    </citation>
    <scope>NUCLEOTIDE SEQUENCE [LARGE SCALE GENOMIC DNA]</scope>
    <source>
        <strain evidence="2 3">DSM 44952</strain>
    </source>
</reference>
<evidence type="ECO:0000313" key="2">
    <source>
        <dbReference type="EMBL" id="RDI49137.1"/>
    </source>
</evidence>
<feature type="transmembrane region" description="Helical" evidence="1">
    <location>
        <begin position="215"/>
        <end position="238"/>
    </location>
</feature>
<keyword evidence="1" id="KW-0812">Transmembrane</keyword>
<evidence type="ECO:0000256" key="1">
    <source>
        <dbReference type="SAM" id="Phobius"/>
    </source>
</evidence>
<feature type="transmembrane region" description="Helical" evidence="1">
    <location>
        <begin position="60"/>
        <end position="81"/>
    </location>
</feature>
<sequence length="338" mass="36490">MTSEVIAKANHADVTAVTRRALTGRARAWSATLLAAVPSAALMTVLLYGLGMAVGLGTPAAVPVGWFLVCAAWSVACFLGAERGVLLPLFGLRSPTDDERLVLTKAWHRVAHESGVSASSYSLWVRTGRRDGVLPDRMIAVDAGSVEGLERRELEAVLIHELGHRRQGRAALWQFVFRCYNAPVVLGERALLAGPVAVGDWLADRVPPRSSRPFLLVWTAVSRVLVACPVVAMSTLIVGLPVALLLRLAPELAALALVPIVHRAEHRADAVAVDLGYGPDLCAVLRYREIPEDEEASPSRLSVSAVVLGTSPDERVGRIRDRLDDQARRRRGAWQSAH</sequence>
<evidence type="ECO:0008006" key="4">
    <source>
        <dbReference type="Google" id="ProtNLM"/>
    </source>
</evidence>